<evidence type="ECO:0000313" key="3">
    <source>
        <dbReference type="Proteomes" id="UP000557204"/>
    </source>
</evidence>
<name>A0A849K7K3_9MICO</name>
<dbReference type="PROSITE" id="PS51257">
    <property type="entry name" value="PROKAR_LIPOPROTEIN"/>
    <property type="match status" value="1"/>
</dbReference>
<keyword evidence="3" id="KW-1185">Reference proteome</keyword>
<sequence length="437" mass="46622">MRLRRALAATTAVVLATLTAGCGAGEAEPEVSDDIVLWLVGADTGDELRDHLVTTFERRNPGATLTIEEKQWPTLVDDLHRALGDPSATPDVVELGNTQAPTFTHAGAFREISPALYADLGGDDLLPSFVEAGSVAGTVYALPYYFGSRHVFYRKDVWRRAGVEVPETLGEFGDAVTTLTTGSRAGFALGGQDWRNGISWVFAHGGDLAVERDGSWVSTLSDPDTVAGLEAWQDVYRHASFLPTTEVDTGYWEYLNDGVESGVPAAAAMMAPSWARWEMGDLVRDDQGVEVRDGMADEDTWGVFALPGVDGGVAPVFAGGSNLAISSLTRNAALSEDLLRVVYSDAYQTMLAESGLGPADTRFTDLMTDDVFGRTLVATAEASRLTPAAPGWAEIESRGLYEDLFEEIARGGDVAAVAREYDALITPLLDGTADDGA</sequence>
<reference evidence="2 3" key="1">
    <citation type="submission" date="2020-05" db="EMBL/GenBank/DDBJ databases">
        <title>Genome sequence of Isoptericola sp. JC619 isolated from Chilika lagoon, India.</title>
        <authorList>
            <person name="Kumar D."/>
            <person name="Appam K."/>
            <person name="Gandham S."/>
            <person name="Uppada J."/>
            <person name="Sasikala C."/>
            <person name="Venkata Ramana C."/>
        </authorList>
    </citation>
    <scope>NUCLEOTIDE SEQUENCE [LARGE SCALE GENOMIC DNA]</scope>
    <source>
        <strain evidence="2 3">JC619</strain>
    </source>
</reference>
<dbReference type="AlphaFoldDB" id="A0A849K7K3"/>
<feature type="chain" id="PRO_5038775807" evidence="1">
    <location>
        <begin position="25"/>
        <end position="437"/>
    </location>
</feature>
<accession>A0A849K7K3</accession>
<dbReference type="Gene3D" id="3.40.190.10">
    <property type="entry name" value="Periplasmic binding protein-like II"/>
    <property type="match status" value="2"/>
</dbReference>
<protein>
    <submittedName>
        <fullName evidence="2">Extracellular solute-binding protein</fullName>
    </submittedName>
</protein>
<evidence type="ECO:0000313" key="2">
    <source>
        <dbReference type="EMBL" id="NNU28009.1"/>
    </source>
</evidence>
<feature type="signal peptide" evidence="1">
    <location>
        <begin position="1"/>
        <end position="24"/>
    </location>
</feature>
<dbReference type="EMBL" id="JABFAJ010000019">
    <property type="protein sequence ID" value="NNU28009.1"/>
    <property type="molecule type" value="Genomic_DNA"/>
</dbReference>
<dbReference type="RefSeq" id="WP_171247511.1">
    <property type="nucleotide sequence ID" value="NZ_JABFAJ010000019.1"/>
</dbReference>
<keyword evidence="1" id="KW-0732">Signal</keyword>
<dbReference type="Pfam" id="PF01547">
    <property type="entry name" value="SBP_bac_1"/>
    <property type="match status" value="1"/>
</dbReference>
<dbReference type="PANTHER" id="PTHR43649">
    <property type="entry name" value="ARABINOSE-BINDING PROTEIN-RELATED"/>
    <property type="match status" value="1"/>
</dbReference>
<dbReference type="SUPFAM" id="SSF53850">
    <property type="entry name" value="Periplasmic binding protein-like II"/>
    <property type="match status" value="1"/>
</dbReference>
<proteinExistence type="predicted"/>
<dbReference type="InterPro" id="IPR006059">
    <property type="entry name" value="SBP"/>
</dbReference>
<dbReference type="Proteomes" id="UP000557204">
    <property type="component" value="Unassembled WGS sequence"/>
</dbReference>
<gene>
    <name evidence="2" type="ORF">HLI28_10700</name>
</gene>
<organism evidence="2 3">
    <name type="scientific">Isoptericola sediminis</name>
    <dbReference type="NCBI Taxonomy" id="2733572"/>
    <lineage>
        <taxon>Bacteria</taxon>
        <taxon>Bacillati</taxon>
        <taxon>Actinomycetota</taxon>
        <taxon>Actinomycetes</taxon>
        <taxon>Micrococcales</taxon>
        <taxon>Promicromonosporaceae</taxon>
        <taxon>Isoptericola</taxon>
    </lineage>
</organism>
<dbReference type="InterPro" id="IPR050490">
    <property type="entry name" value="Bact_solute-bd_prot1"/>
</dbReference>
<comment type="caution">
    <text evidence="2">The sequence shown here is derived from an EMBL/GenBank/DDBJ whole genome shotgun (WGS) entry which is preliminary data.</text>
</comment>
<dbReference type="PANTHER" id="PTHR43649:SF12">
    <property type="entry name" value="DIACETYLCHITOBIOSE BINDING PROTEIN DASA"/>
    <property type="match status" value="1"/>
</dbReference>
<evidence type="ECO:0000256" key="1">
    <source>
        <dbReference type="SAM" id="SignalP"/>
    </source>
</evidence>